<sequence>MVPTAQHCTVCHPEDGIRPLPRNLANDIASSSEVLDATTTPPSPSHGPCASGAATNIRHHILRRGHGIQRHTIARLEASTPGAVVVHERAGPSGRPSRSTAPECVSVHGHSWGDVDVDVDVDVDSPSAFAARNRHVFDRVMAADCLWMPWQHENLHRSIDHFLRRDDPDARCWVVAGFHTGRRNMRGFFDDDALARHHLVVDVIWERDCDGRERAWSWDREEDIS</sequence>
<accession>A0A8K0J0F2</accession>
<evidence type="ECO:0000313" key="2">
    <source>
        <dbReference type="Proteomes" id="UP000811619"/>
    </source>
</evidence>
<proteinExistence type="predicted"/>
<comment type="caution">
    <text evidence="1">The sequence shown here is derived from an EMBL/GenBank/DDBJ whole genome shotgun (WGS) entry which is preliminary data.</text>
</comment>
<dbReference type="Gene3D" id="3.40.50.150">
    <property type="entry name" value="Vaccinia Virus protein VP39"/>
    <property type="match status" value="1"/>
</dbReference>
<organism evidence="1 2">
    <name type="scientific">Claviceps africana</name>
    <dbReference type="NCBI Taxonomy" id="83212"/>
    <lineage>
        <taxon>Eukaryota</taxon>
        <taxon>Fungi</taxon>
        <taxon>Dikarya</taxon>
        <taxon>Ascomycota</taxon>
        <taxon>Pezizomycotina</taxon>
        <taxon>Sordariomycetes</taxon>
        <taxon>Hypocreomycetidae</taxon>
        <taxon>Hypocreales</taxon>
        <taxon>Clavicipitaceae</taxon>
        <taxon>Claviceps</taxon>
    </lineage>
</organism>
<keyword evidence="2" id="KW-1185">Reference proteome</keyword>
<dbReference type="InterPro" id="IPR029063">
    <property type="entry name" value="SAM-dependent_MTases_sf"/>
</dbReference>
<dbReference type="OrthoDB" id="2106152at2759"/>
<dbReference type="AlphaFoldDB" id="A0A8K0J0F2"/>
<evidence type="ECO:0000313" key="1">
    <source>
        <dbReference type="EMBL" id="KAG5915327.1"/>
    </source>
</evidence>
<dbReference type="EMBL" id="SRPY01000997">
    <property type="protein sequence ID" value="KAG5915327.1"/>
    <property type="molecule type" value="Genomic_DNA"/>
</dbReference>
<gene>
    <name evidence="1" type="ORF">E4U42_008110</name>
</gene>
<name>A0A8K0J0F2_9HYPO</name>
<reference evidence="1" key="1">
    <citation type="journal article" date="2020" name="bioRxiv">
        <title>Whole genome comparisons of ergot fungi reveals the divergence and evolution of species within the genus Claviceps are the result of varying mechanisms driving genome evolution and host range expansion.</title>
        <authorList>
            <person name="Wyka S.A."/>
            <person name="Mondo S.J."/>
            <person name="Liu M."/>
            <person name="Dettman J."/>
            <person name="Nalam V."/>
            <person name="Broders K.D."/>
        </authorList>
    </citation>
    <scope>NUCLEOTIDE SEQUENCE</scope>
    <source>
        <strain evidence="1">CCC 489</strain>
    </source>
</reference>
<dbReference type="Proteomes" id="UP000811619">
    <property type="component" value="Unassembled WGS sequence"/>
</dbReference>
<feature type="non-terminal residue" evidence="1">
    <location>
        <position position="1"/>
    </location>
</feature>
<protein>
    <submittedName>
        <fullName evidence="1">Uncharacterized protein</fullName>
    </submittedName>
</protein>